<proteinExistence type="predicted"/>
<evidence type="ECO:0000313" key="2">
    <source>
        <dbReference type="EMBL" id="AGR59338.1"/>
    </source>
</evidence>
<dbReference type="eggNOG" id="COG0582">
    <property type="taxonomic scope" value="Bacteria"/>
</dbReference>
<dbReference type="PATRIC" id="fig|1197719.3.peg.2146"/>
<dbReference type="Pfam" id="PF13356">
    <property type="entry name" value="Arm-DNA-bind_3"/>
    <property type="match status" value="1"/>
</dbReference>
<dbReference type="KEGG" id="sbz:A464_2153"/>
<dbReference type="Gene3D" id="3.30.160.390">
    <property type="entry name" value="Integrase, DNA-binding domain"/>
    <property type="match status" value="1"/>
</dbReference>
<accession>S5MXD3</accession>
<name>S5MXD3_SALBN</name>
<organism evidence="2 3">
    <name type="scientific">Salmonella bongori N268-08</name>
    <dbReference type="NCBI Taxonomy" id="1197719"/>
    <lineage>
        <taxon>Bacteria</taxon>
        <taxon>Pseudomonadati</taxon>
        <taxon>Pseudomonadota</taxon>
        <taxon>Gammaproteobacteria</taxon>
        <taxon>Enterobacterales</taxon>
        <taxon>Enterobacteriaceae</taxon>
        <taxon>Salmonella</taxon>
    </lineage>
</organism>
<gene>
    <name evidence="2" type="ORF">A464_2153</name>
</gene>
<dbReference type="EMBL" id="CP006608">
    <property type="protein sequence ID" value="AGR59338.1"/>
    <property type="molecule type" value="Genomic_DNA"/>
</dbReference>
<evidence type="ECO:0000259" key="1">
    <source>
        <dbReference type="Pfam" id="PF13356"/>
    </source>
</evidence>
<evidence type="ECO:0000313" key="3">
    <source>
        <dbReference type="Proteomes" id="UP000015042"/>
    </source>
</evidence>
<dbReference type="AlphaFoldDB" id="S5MXD3"/>
<feature type="domain" description="Integrase DNA-binding" evidence="1">
    <location>
        <begin position="3"/>
        <end position="51"/>
    </location>
</feature>
<protein>
    <submittedName>
        <fullName evidence="2">Mobile element protein</fullName>
    </submittedName>
</protein>
<dbReference type="HOGENOM" id="CLU_027562_45_8_6"/>
<dbReference type="InterPro" id="IPR038488">
    <property type="entry name" value="Integrase_DNA-bd_sf"/>
</dbReference>
<reference evidence="2 3" key="1">
    <citation type="submission" date="2013-07" db="EMBL/GenBank/DDBJ databases">
        <title>Genome sequence of Salmonella bongori N268-08 - a rare clinical isolate.</title>
        <authorList>
            <person name="Marti R."/>
            <person name="Hagens S."/>
            <person name="Loessner M.J."/>
            <person name="Klumpp J."/>
        </authorList>
    </citation>
    <scope>NUCLEOTIDE SEQUENCE [LARGE SCALE GENOMIC DNA]</scope>
    <source>
        <strain evidence="2 3">N268-08</strain>
    </source>
</reference>
<sequence length="52" mass="5934">MSLTDSKIRVTKPSATPFKLTDSQGLYPLINPGGSRLWYLKYRFNGKESRIT</sequence>
<dbReference type="InterPro" id="IPR025166">
    <property type="entry name" value="Integrase_DNA_bind_dom"/>
</dbReference>
<dbReference type="Proteomes" id="UP000015042">
    <property type="component" value="Chromosome"/>
</dbReference>